<keyword evidence="4" id="KW-1185">Reference proteome</keyword>
<evidence type="ECO:0000313" key="4">
    <source>
        <dbReference type="Proteomes" id="UP000321513"/>
    </source>
</evidence>
<feature type="signal peptide" evidence="1">
    <location>
        <begin position="1"/>
        <end position="23"/>
    </location>
</feature>
<feature type="chain" id="PRO_5021773203" description="Pyrroloquinoline quinone-dependent pyranose dehydrogenase beta-propeller domain-containing protein" evidence="1">
    <location>
        <begin position="24"/>
        <end position="416"/>
    </location>
</feature>
<dbReference type="PANTHER" id="PTHR33546:SF1">
    <property type="entry name" value="LARGE, MULTIFUNCTIONAL SECRETED PROTEIN"/>
    <property type="match status" value="1"/>
</dbReference>
<dbReference type="InterPro" id="IPR054539">
    <property type="entry name" value="Beta-prop_PDH"/>
</dbReference>
<evidence type="ECO:0000256" key="1">
    <source>
        <dbReference type="SAM" id="SignalP"/>
    </source>
</evidence>
<dbReference type="Gene3D" id="2.120.10.30">
    <property type="entry name" value="TolB, C-terminal domain"/>
    <property type="match status" value="1"/>
</dbReference>
<dbReference type="RefSeq" id="WP_147204263.1">
    <property type="nucleotide sequence ID" value="NZ_BJYT01000009.1"/>
</dbReference>
<feature type="domain" description="Pyrroloquinoline quinone-dependent pyranose dehydrogenase beta-propeller" evidence="2">
    <location>
        <begin position="42"/>
        <end position="414"/>
    </location>
</feature>
<organism evidence="3 4">
    <name type="scientific">Segetibacter aerophilus</name>
    <dbReference type="NCBI Taxonomy" id="670293"/>
    <lineage>
        <taxon>Bacteria</taxon>
        <taxon>Pseudomonadati</taxon>
        <taxon>Bacteroidota</taxon>
        <taxon>Chitinophagia</taxon>
        <taxon>Chitinophagales</taxon>
        <taxon>Chitinophagaceae</taxon>
        <taxon>Segetibacter</taxon>
    </lineage>
</organism>
<dbReference type="InterPro" id="IPR011042">
    <property type="entry name" value="6-blade_b-propeller_TolB-like"/>
</dbReference>
<dbReference type="OrthoDB" id="9811395at2"/>
<keyword evidence="1" id="KW-0732">Signal</keyword>
<accession>A0A512BE39</accession>
<dbReference type="EMBL" id="BJYT01000009">
    <property type="protein sequence ID" value="GEO10155.1"/>
    <property type="molecule type" value="Genomic_DNA"/>
</dbReference>
<dbReference type="PANTHER" id="PTHR33546">
    <property type="entry name" value="LARGE, MULTIFUNCTIONAL SECRETED PROTEIN-RELATED"/>
    <property type="match status" value="1"/>
</dbReference>
<protein>
    <recommendedName>
        <fullName evidence="2">Pyrroloquinoline quinone-dependent pyranose dehydrogenase beta-propeller domain-containing protein</fullName>
    </recommendedName>
</protein>
<reference evidence="3 4" key="1">
    <citation type="submission" date="2019-07" db="EMBL/GenBank/DDBJ databases">
        <title>Whole genome shotgun sequence of Segetibacter aerophilus NBRC 106135.</title>
        <authorList>
            <person name="Hosoyama A."/>
            <person name="Uohara A."/>
            <person name="Ohji S."/>
            <person name="Ichikawa N."/>
        </authorList>
    </citation>
    <scope>NUCLEOTIDE SEQUENCE [LARGE SCALE GENOMIC DNA]</scope>
    <source>
        <strain evidence="3 4">NBRC 106135</strain>
    </source>
</reference>
<comment type="caution">
    <text evidence="3">The sequence shown here is derived from an EMBL/GenBank/DDBJ whole genome shotgun (WGS) entry which is preliminary data.</text>
</comment>
<dbReference type="InterPro" id="IPR011041">
    <property type="entry name" value="Quinoprot_gluc/sorb_DH_b-prop"/>
</dbReference>
<dbReference type="Pfam" id="PF22807">
    <property type="entry name" value="TrAA12"/>
    <property type="match status" value="1"/>
</dbReference>
<evidence type="ECO:0000259" key="2">
    <source>
        <dbReference type="Pfam" id="PF22807"/>
    </source>
</evidence>
<proteinExistence type="predicted"/>
<name>A0A512BE39_9BACT</name>
<evidence type="ECO:0000313" key="3">
    <source>
        <dbReference type="EMBL" id="GEO10155.1"/>
    </source>
</evidence>
<dbReference type="AlphaFoldDB" id="A0A512BE39"/>
<dbReference type="SUPFAM" id="SSF50952">
    <property type="entry name" value="Soluble quinoprotein glucose dehydrogenase"/>
    <property type="match status" value="1"/>
</dbReference>
<gene>
    <name evidence="3" type="ORF">SAE01_26510</name>
</gene>
<dbReference type="Proteomes" id="UP000321513">
    <property type="component" value="Unassembled WGS sequence"/>
</dbReference>
<sequence length="416" mass="45573">MKKLIIRLGFIVGSIALTVNLQAAPPRTPTANFADSSAAKMQLPAGFTATIAFDSLAGARHMAANRQGGLYVKLSKLKDGKGIVYLKDTNGDGKFDQQTAFGDYPGTGIFIKNDYLYASSNDDVYRYKLDGKGEVINANQPEKIIVGLVNRNRDNAKSITVDNNGNIYVNVGSYIGACLIDPTSKVAPSPCPLLDSVGGIWQFKADKLNQQYKDAVHYATGFKHAVGLDWNSKTNSLFILEHGRDQLHDLFPQYYSAEQASMLPAETMYEVKKGSNGGWPYVYYDHFQGKKVLAPEYGGDGKKTRAEKAQDPVVAFPAHLAPNGLLFYSGNKFPQKYQDGAFVAFHAKSAELQKGYFVAFVPFKNGKPSGKWETFAEGFSIDKDIHKPCGLAMGPDGSLYVSDDAKGTIYKIQYKQ</sequence>